<dbReference type="EC" id="2.3.1.180" evidence="4"/>
<accession>A0A2L1UHA2</accession>
<dbReference type="PANTHER" id="PTHR34069:SF2">
    <property type="entry name" value="BETA-KETOACYL-[ACYL-CARRIER-PROTEIN] SYNTHASE III"/>
    <property type="match status" value="1"/>
</dbReference>
<gene>
    <name evidence="4" type="primary">fabH2</name>
    <name evidence="4" type="ORF">ERICIII_03704</name>
</gene>
<dbReference type="SUPFAM" id="SSF53901">
    <property type="entry name" value="Thiolase-like"/>
    <property type="match status" value="2"/>
</dbReference>
<feature type="domain" description="Beta-ketoacyl-[acyl-carrier-protein] synthase III C-terminal" evidence="3">
    <location>
        <begin position="116"/>
        <end position="175"/>
    </location>
</feature>
<evidence type="ECO:0000259" key="3">
    <source>
        <dbReference type="Pfam" id="PF08541"/>
    </source>
</evidence>
<dbReference type="EMBL" id="CP019655">
    <property type="protein sequence ID" value="AVF27813.1"/>
    <property type="molecule type" value="Genomic_DNA"/>
</dbReference>
<dbReference type="InterPro" id="IPR013747">
    <property type="entry name" value="ACP_syn_III_C"/>
</dbReference>
<proteinExistence type="predicted"/>
<name>A0A2L1UHA2_9BACL</name>
<dbReference type="Gene3D" id="3.40.47.10">
    <property type="match status" value="2"/>
</dbReference>
<dbReference type="Pfam" id="PF08541">
    <property type="entry name" value="ACP_syn_III_C"/>
    <property type="match status" value="1"/>
</dbReference>
<dbReference type="GO" id="GO:0033818">
    <property type="term" value="F:beta-ketoacyl-acyl-carrier-protein synthase III activity"/>
    <property type="evidence" value="ECO:0007669"/>
    <property type="project" value="UniProtKB-EC"/>
</dbReference>
<evidence type="ECO:0000256" key="2">
    <source>
        <dbReference type="ARBA" id="ARBA00023315"/>
    </source>
</evidence>
<keyword evidence="1 4" id="KW-0808">Transferase</keyword>
<protein>
    <submittedName>
        <fullName evidence="4">3-oxoacyl-[acyl-carrier-protein] synthase 3 protein 2</fullName>
        <ecNumber evidence="4">2.3.1.180</ecNumber>
    </submittedName>
</protein>
<evidence type="ECO:0000313" key="4">
    <source>
        <dbReference type="EMBL" id="AVF27813.1"/>
    </source>
</evidence>
<sequence length="175" mass="19248">MEFHTSDEWIVQRTGIRERRITTETEFTSHLCIRAVENLLESYGGSLEDVDLILVATHTPDVPFPSVASLVQKHFDVRHTGALDVNATCAGFTYALHMANSLITAGLHNKILVIGAEIPVEHTLYNLEYFGNTSAASIPLALHIGIKEGKVKKGDRILLYGFGGGYVHGGIIFTW</sequence>
<dbReference type="GO" id="GO:0044550">
    <property type="term" value="P:secondary metabolite biosynthetic process"/>
    <property type="evidence" value="ECO:0007669"/>
    <property type="project" value="TreeGrafter"/>
</dbReference>
<dbReference type="InterPro" id="IPR016039">
    <property type="entry name" value="Thiolase-like"/>
</dbReference>
<dbReference type="RefSeq" id="WP_077997537.1">
    <property type="nucleotide sequence ID" value="NZ_CP019655.1"/>
</dbReference>
<evidence type="ECO:0000256" key="1">
    <source>
        <dbReference type="ARBA" id="ARBA00022679"/>
    </source>
</evidence>
<dbReference type="Proteomes" id="UP000239833">
    <property type="component" value="Chromosome"/>
</dbReference>
<reference evidence="5" key="1">
    <citation type="submission" date="2017-02" db="EMBL/GenBank/DDBJ databases">
        <title>Delineation of Paenibacillus larvae strains originating from foulbrood outbreaks.</title>
        <authorList>
            <person name="Beims H."/>
            <person name="Bunk B."/>
            <person name="Sproeer C."/>
            <person name="Mohr K.I."/>
            <person name="Pradella S."/>
            <person name="Guenther G."/>
            <person name="Rohde M."/>
            <person name="von der Ohe W."/>
            <person name="Steinert M."/>
        </authorList>
    </citation>
    <scope>NUCLEOTIDE SEQUENCE [LARGE SCALE GENOMIC DNA]</scope>
    <source>
        <strain evidence="5">Eric_III</strain>
    </source>
</reference>
<organism evidence="4 5">
    <name type="scientific">Paenibacillus larvae subsp. larvae</name>
    <dbReference type="NCBI Taxonomy" id="147375"/>
    <lineage>
        <taxon>Bacteria</taxon>
        <taxon>Bacillati</taxon>
        <taxon>Bacillota</taxon>
        <taxon>Bacilli</taxon>
        <taxon>Bacillales</taxon>
        <taxon>Paenibacillaceae</taxon>
        <taxon>Paenibacillus</taxon>
    </lineage>
</organism>
<dbReference type="GeneID" id="64220054"/>
<keyword evidence="2 4" id="KW-0012">Acyltransferase</keyword>
<dbReference type="AlphaFoldDB" id="A0A2L1UHA2"/>
<dbReference type="PANTHER" id="PTHR34069">
    <property type="entry name" value="3-OXOACYL-[ACYL-CARRIER-PROTEIN] SYNTHASE 3"/>
    <property type="match status" value="1"/>
</dbReference>
<evidence type="ECO:0000313" key="5">
    <source>
        <dbReference type="Proteomes" id="UP000239833"/>
    </source>
</evidence>